<dbReference type="InterPro" id="IPR022127">
    <property type="entry name" value="STIMATE/YPL162C"/>
</dbReference>
<dbReference type="Proteomes" id="UP000019132">
    <property type="component" value="Unassembled WGS sequence"/>
</dbReference>
<organism evidence="3 4">
    <name type="scientific">Globisporangium ultimum (strain ATCC 200006 / CBS 805.95 / DAOM BR144)</name>
    <name type="common">Pythium ultimum</name>
    <dbReference type="NCBI Taxonomy" id="431595"/>
    <lineage>
        <taxon>Eukaryota</taxon>
        <taxon>Sar</taxon>
        <taxon>Stramenopiles</taxon>
        <taxon>Oomycota</taxon>
        <taxon>Peronosporomycetes</taxon>
        <taxon>Pythiales</taxon>
        <taxon>Pythiaceae</taxon>
        <taxon>Globisporangium</taxon>
    </lineage>
</organism>
<dbReference type="GO" id="GO:0016020">
    <property type="term" value="C:membrane"/>
    <property type="evidence" value="ECO:0007669"/>
    <property type="project" value="TreeGrafter"/>
</dbReference>
<dbReference type="EMBL" id="GL376599">
    <property type="status" value="NOT_ANNOTATED_CDS"/>
    <property type="molecule type" value="Genomic_DNA"/>
</dbReference>
<evidence type="ECO:0000256" key="1">
    <source>
        <dbReference type="SAM" id="MobiDB-lite"/>
    </source>
</evidence>
<dbReference type="InParanoid" id="K3WV98"/>
<protein>
    <submittedName>
        <fullName evidence="3">Uncharacterized protein</fullName>
    </submittedName>
</protein>
<evidence type="ECO:0000313" key="4">
    <source>
        <dbReference type="Proteomes" id="UP000019132"/>
    </source>
</evidence>
<accession>K3WV98</accession>
<keyword evidence="2" id="KW-1133">Transmembrane helix</keyword>
<dbReference type="OMA" id="MLVIWAA"/>
<feature type="transmembrane region" description="Helical" evidence="2">
    <location>
        <begin position="24"/>
        <end position="47"/>
    </location>
</feature>
<dbReference type="HOGENOM" id="CLU_040321_2_0_1"/>
<dbReference type="STRING" id="431595.K3WV98"/>
<dbReference type="PANTHER" id="PTHR31735:SF1">
    <property type="entry name" value="VACUOLAR MEMBRANE PROTEIN YPL162C"/>
    <property type="match status" value="1"/>
</dbReference>
<dbReference type="AlphaFoldDB" id="K3WV98"/>
<sequence>MSSEWETATATIGGGKEDAGECKLLSGGFAALMQIVLGLIAFSVLIVKRLREVPQRPLAVWAFDASKQMVGAGFAHVANLLIAILLYNHQMEAQVMKGVDQCAFYFVNFTMDTTFGVFLNWAFLEGFSMLARRFQWTSVMVPGDYGNPIRVRVWLAQLISWIVIIFLTKLVIAVFIVALEKPLGELAMWVFTPLQPYPHLELALVMIACPCLMNALQFWIQDSFLKKDIRDECELVASTVKSSSSGPLDSTKSSKSRVTEPSSSDEESEKKGAAFKGLEFDEVAV</sequence>
<dbReference type="EnsemblProtists" id="PYU1_T008896">
    <property type="protein sequence ID" value="PYU1_T008896"/>
    <property type="gene ID" value="PYU1_G008878"/>
</dbReference>
<evidence type="ECO:0000313" key="3">
    <source>
        <dbReference type="EnsemblProtists" id="PYU1_T008896"/>
    </source>
</evidence>
<feature type="transmembrane region" description="Helical" evidence="2">
    <location>
        <begin position="158"/>
        <end position="179"/>
    </location>
</feature>
<dbReference type="eggNOG" id="ENOG502S1HE">
    <property type="taxonomic scope" value="Eukaryota"/>
</dbReference>
<keyword evidence="4" id="KW-1185">Reference proteome</keyword>
<name>K3WV98_GLOUD</name>
<feature type="transmembrane region" description="Helical" evidence="2">
    <location>
        <begin position="199"/>
        <end position="220"/>
    </location>
</feature>
<proteinExistence type="predicted"/>
<feature type="region of interest" description="Disordered" evidence="1">
    <location>
        <begin position="239"/>
        <end position="285"/>
    </location>
</feature>
<feature type="transmembrane region" description="Helical" evidence="2">
    <location>
        <begin position="103"/>
        <end position="124"/>
    </location>
</feature>
<dbReference type="VEuPathDB" id="FungiDB:PYU1_G008878"/>
<feature type="compositionally biased region" description="Polar residues" evidence="1">
    <location>
        <begin position="239"/>
        <end position="253"/>
    </location>
</feature>
<reference evidence="4" key="2">
    <citation type="submission" date="2010-04" db="EMBL/GenBank/DDBJ databases">
        <authorList>
            <person name="Buell R."/>
            <person name="Hamilton J."/>
            <person name="Hostetler J."/>
        </authorList>
    </citation>
    <scope>NUCLEOTIDE SEQUENCE [LARGE SCALE GENOMIC DNA]</scope>
    <source>
        <strain evidence="4">DAOM:BR144</strain>
    </source>
</reference>
<reference evidence="3" key="3">
    <citation type="submission" date="2015-02" db="UniProtKB">
        <authorList>
            <consortium name="EnsemblProtists"/>
        </authorList>
    </citation>
    <scope>IDENTIFICATION</scope>
    <source>
        <strain evidence="3">DAOM BR144</strain>
    </source>
</reference>
<evidence type="ECO:0000256" key="2">
    <source>
        <dbReference type="SAM" id="Phobius"/>
    </source>
</evidence>
<feature type="transmembrane region" description="Helical" evidence="2">
    <location>
        <begin position="68"/>
        <end position="87"/>
    </location>
</feature>
<keyword evidence="2" id="KW-0812">Transmembrane</keyword>
<reference evidence="4" key="1">
    <citation type="journal article" date="2010" name="Genome Biol.">
        <title>Genome sequence of the necrotrophic plant pathogen Pythium ultimum reveals original pathogenicity mechanisms and effector repertoire.</title>
        <authorList>
            <person name="Levesque C.A."/>
            <person name="Brouwer H."/>
            <person name="Cano L."/>
            <person name="Hamilton J.P."/>
            <person name="Holt C."/>
            <person name="Huitema E."/>
            <person name="Raffaele S."/>
            <person name="Robideau G.P."/>
            <person name="Thines M."/>
            <person name="Win J."/>
            <person name="Zerillo M.M."/>
            <person name="Beakes G.W."/>
            <person name="Boore J.L."/>
            <person name="Busam D."/>
            <person name="Dumas B."/>
            <person name="Ferriera S."/>
            <person name="Fuerstenberg S.I."/>
            <person name="Gachon C.M."/>
            <person name="Gaulin E."/>
            <person name="Govers F."/>
            <person name="Grenville-Briggs L."/>
            <person name="Horner N."/>
            <person name="Hostetler J."/>
            <person name="Jiang R.H."/>
            <person name="Johnson J."/>
            <person name="Krajaejun T."/>
            <person name="Lin H."/>
            <person name="Meijer H.J."/>
            <person name="Moore B."/>
            <person name="Morris P."/>
            <person name="Phuntmart V."/>
            <person name="Puiu D."/>
            <person name="Shetty J."/>
            <person name="Stajich J.E."/>
            <person name="Tripathy S."/>
            <person name="Wawra S."/>
            <person name="van West P."/>
            <person name="Whitty B.R."/>
            <person name="Coutinho P.M."/>
            <person name="Henrissat B."/>
            <person name="Martin F."/>
            <person name="Thomas P.D."/>
            <person name="Tyler B.M."/>
            <person name="De Vries R.P."/>
            <person name="Kamoun S."/>
            <person name="Yandell M."/>
            <person name="Tisserat N."/>
            <person name="Buell C.R."/>
        </authorList>
    </citation>
    <scope>NUCLEOTIDE SEQUENCE</scope>
    <source>
        <strain evidence="4">DAOM:BR144</strain>
    </source>
</reference>
<dbReference type="PANTHER" id="PTHR31735">
    <property type="entry name" value="VACUOLAR MEMBRANE PROTEIN YPL162C"/>
    <property type="match status" value="1"/>
</dbReference>
<dbReference type="Pfam" id="PF12400">
    <property type="entry name" value="STIMATE"/>
    <property type="match status" value="1"/>
</dbReference>
<keyword evidence="2" id="KW-0472">Membrane</keyword>